<comment type="caution">
    <text evidence="1">The sequence shown here is derived from an EMBL/GenBank/DDBJ whole genome shotgun (WGS) entry which is preliminary data.</text>
</comment>
<sequence length="89" mass="9830">MGSMSKRQRHEYVHKVGHIGTSASTLAMHEWSHVLISFTADDTIDIKFPHADLLVITADIADVEVRWVLIDGGSSADIILVQAFNQVCI</sequence>
<reference evidence="1" key="2">
    <citation type="submission" date="2021-02" db="EMBL/GenBank/DDBJ databases">
        <authorList>
            <person name="Kimball J.A."/>
            <person name="Haas M.W."/>
            <person name="Macchietto M."/>
            <person name="Kono T."/>
            <person name="Duquette J."/>
            <person name="Shao M."/>
        </authorList>
    </citation>
    <scope>NUCLEOTIDE SEQUENCE</scope>
    <source>
        <tissue evidence="1">Fresh leaf tissue</tissue>
    </source>
</reference>
<dbReference type="Proteomes" id="UP000729402">
    <property type="component" value="Unassembled WGS sequence"/>
</dbReference>
<dbReference type="OrthoDB" id="1937476at2759"/>
<keyword evidence="2" id="KW-1185">Reference proteome</keyword>
<organism evidence="1 2">
    <name type="scientific">Zizania palustris</name>
    <name type="common">Northern wild rice</name>
    <dbReference type="NCBI Taxonomy" id="103762"/>
    <lineage>
        <taxon>Eukaryota</taxon>
        <taxon>Viridiplantae</taxon>
        <taxon>Streptophyta</taxon>
        <taxon>Embryophyta</taxon>
        <taxon>Tracheophyta</taxon>
        <taxon>Spermatophyta</taxon>
        <taxon>Magnoliopsida</taxon>
        <taxon>Liliopsida</taxon>
        <taxon>Poales</taxon>
        <taxon>Poaceae</taxon>
        <taxon>BOP clade</taxon>
        <taxon>Oryzoideae</taxon>
        <taxon>Oryzeae</taxon>
        <taxon>Zizaniinae</taxon>
        <taxon>Zizania</taxon>
    </lineage>
</organism>
<dbReference type="EMBL" id="JAAALK010000288">
    <property type="protein sequence ID" value="KAG8052679.1"/>
    <property type="molecule type" value="Genomic_DNA"/>
</dbReference>
<protein>
    <submittedName>
        <fullName evidence="1">Uncharacterized protein</fullName>
    </submittedName>
</protein>
<evidence type="ECO:0000313" key="1">
    <source>
        <dbReference type="EMBL" id="KAG8052679.1"/>
    </source>
</evidence>
<dbReference type="AlphaFoldDB" id="A0A8J5RSQ1"/>
<gene>
    <name evidence="1" type="ORF">GUJ93_ZPchr0001g30983</name>
</gene>
<proteinExistence type="predicted"/>
<evidence type="ECO:0000313" key="2">
    <source>
        <dbReference type="Proteomes" id="UP000729402"/>
    </source>
</evidence>
<accession>A0A8J5RSQ1</accession>
<name>A0A8J5RSQ1_ZIZPA</name>
<reference evidence="1" key="1">
    <citation type="journal article" date="2021" name="bioRxiv">
        <title>Whole Genome Assembly and Annotation of Northern Wild Rice, Zizania palustris L., Supports a Whole Genome Duplication in the Zizania Genus.</title>
        <authorList>
            <person name="Haas M."/>
            <person name="Kono T."/>
            <person name="Macchietto M."/>
            <person name="Millas R."/>
            <person name="McGilp L."/>
            <person name="Shao M."/>
            <person name="Duquette J."/>
            <person name="Hirsch C.N."/>
            <person name="Kimball J."/>
        </authorList>
    </citation>
    <scope>NUCLEOTIDE SEQUENCE</scope>
    <source>
        <tissue evidence="1">Fresh leaf tissue</tissue>
    </source>
</reference>